<dbReference type="PATRIC" id="fig|1217693.3.peg.3192"/>
<evidence type="ECO:0000313" key="2">
    <source>
        <dbReference type="EMBL" id="ENV00758.1"/>
    </source>
</evidence>
<dbReference type="RefSeq" id="WP_004780115.1">
    <property type="nucleotide sequence ID" value="NZ_CP083659.1"/>
</dbReference>
<accession>N9NGU4</accession>
<dbReference type="STRING" id="70346.F897_03307"/>
<name>N8WZR4_9GAMM</name>
<dbReference type="AlphaFoldDB" id="N8WZR4"/>
<organism evidence="2 4">
    <name type="scientific">Acinetobacter variabilis</name>
    <dbReference type="NCBI Taxonomy" id="70346"/>
    <lineage>
        <taxon>Bacteria</taxon>
        <taxon>Pseudomonadati</taxon>
        <taxon>Pseudomonadota</taxon>
        <taxon>Gammaproteobacteria</taxon>
        <taxon>Moraxellales</taxon>
        <taxon>Moraxellaceae</taxon>
        <taxon>Acinetobacter</taxon>
    </lineage>
</organism>
<keyword evidence="1" id="KW-0812">Transmembrane</keyword>
<evidence type="ECO:0000313" key="4">
    <source>
        <dbReference type="Proteomes" id="UP000013070"/>
    </source>
</evidence>
<evidence type="ECO:0000313" key="5">
    <source>
        <dbReference type="Proteomes" id="UP000013101"/>
    </source>
</evidence>
<keyword evidence="1" id="KW-1133">Transmembrane helix</keyword>
<dbReference type="PATRIC" id="fig|1217710.3.peg.254"/>
<evidence type="ECO:0000313" key="3">
    <source>
        <dbReference type="EMBL" id="ENX04821.1"/>
    </source>
</evidence>
<feature type="transmembrane region" description="Helical" evidence="1">
    <location>
        <begin position="59"/>
        <end position="76"/>
    </location>
</feature>
<dbReference type="eggNOG" id="ENOG5031QIS">
    <property type="taxonomic scope" value="Bacteria"/>
</dbReference>
<reference evidence="2 4" key="2">
    <citation type="submission" date="2013-02" db="EMBL/GenBank/DDBJ databases">
        <title>The Genome Sequence of Acinetobacter sp. NIPH 899.</title>
        <authorList>
            <consortium name="The Broad Institute Genome Sequencing Platform"/>
            <consortium name="The Broad Institute Genome Sequencing Center for Infectious Disease"/>
            <person name="Cerqueira G."/>
            <person name="Feldgarden M."/>
            <person name="Courvalin P."/>
            <person name="Perichon B."/>
            <person name="Grillot-Courvalin C."/>
            <person name="Clermont D."/>
            <person name="Rocha E."/>
            <person name="Yoon E.-J."/>
            <person name="Nemec A."/>
            <person name="Walker B."/>
            <person name="Young S.K."/>
            <person name="Zeng Q."/>
            <person name="Gargeya S."/>
            <person name="Fitzgerald M."/>
            <person name="Haas B."/>
            <person name="Abouelleil A."/>
            <person name="Alvarado L."/>
            <person name="Arachchi H.M."/>
            <person name="Berlin A.M."/>
            <person name="Chapman S.B."/>
            <person name="Dewar J."/>
            <person name="Goldberg J."/>
            <person name="Griggs A."/>
            <person name="Gujja S."/>
            <person name="Hansen M."/>
            <person name="Howarth C."/>
            <person name="Imamovic A."/>
            <person name="Larimer J."/>
            <person name="McCowan C."/>
            <person name="Murphy C."/>
            <person name="Neiman D."/>
            <person name="Pearson M."/>
            <person name="Priest M."/>
            <person name="Roberts A."/>
            <person name="Saif S."/>
            <person name="Shea T."/>
            <person name="Sisk P."/>
            <person name="Sykes S."/>
            <person name="Wortman J."/>
            <person name="Nusbaum C."/>
            <person name="Birren B."/>
        </authorList>
    </citation>
    <scope>NUCLEOTIDE SEQUENCE [LARGE SCALE GENOMIC DNA]</scope>
    <source>
        <strain evidence="2 4">NIPH 899</strain>
    </source>
</reference>
<sequence>MEKNWLVRTNQTITFLPMVIVIFIGLIGYEWVRTELVGSWILLIGFILLGRFLNVVQSVVLSIVIFITLFIYILFNVQADSMDINTRFLQLFILPLAPLLLSIYYEMMSTNRQTDNLLDTYRKNLTHKTLPISTYFYTQTQVQDMLNLNLIPQYDEIYIEITNHNLLRDMLQVDELKLLQQKIIHVLESKFEVPHFSFTDSRLSVLRVIMIADRESTISKQLIEKLRQIELIKTEITHLPHHQGRPSLEERL</sequence>
<keyword evidence="1" id="KW-0472">Membrane</keyword>
<reference evidence="3 5" key="1">
    <citation type="submission" date="2013-02" db="EMBL/GenBank/DDBJ databases">
        <title>The Genome Sequence of Acinetobacter sp. NIPH 2171.</title>
        <authorList>
            <consortium name="The Broad Institute Genome Sequencing Platform"/>
            <consortium name="The Broad Institute Genome Sequencing Center for Infectious Disease"/>
            <person name="Cerqueira G."/>
            <person name="Feldgarden M."/>
            <person name="Courvalin P."/>
            <person name="Perichon B."/>
            <person name="Grillot-Courvalin C."/>
            <person name="Clermont D."/>
            <person name="Rocha E."/>
            <person name="Yoon E.-J."/>
            <person name="Nemec A."/>
            <person name="Walker B."/>
            <person name="Young S.K."/>
            <person name="Zeng Q."/>
            <person name="Gargeya S."/>
            <person name="Fitzgerald M."/>
            <person name="Haas B."/>
            <person name="Abouelleil A."/>
            <person name="Alvarado L."/>
            <person name="Arachchi H.M."/>
            <person name="Berlin A.M."/>
            <person name="Chapman S.B."/>
            <person name="Dewar J."/>
            <person name="Goldberg J."/>
            <person name="Griggs A."/>
            <person name="Gujja S."/>
            <person name="Hansen M."/>
            <person name="Howarth C."/>
            <person name="Imamovic A."/>
            <person name="Larimer J."/>
            <person name="McCowan C."/>
            <person name="Murphy C."/>
            <person name="Neiman D."/>
            <person name="Pearson M."/>
            <person name="Priest M."/>
            <person name="Roberts A."/>
            <person name="Saif S."/>
            <person name="Shea T."/>
            <person name="Sisk P."/>
            <person name="Sykes S."/>
            <person name="Wortman J."/>
            <person name="Nusbaum C."/>
            <person name="Birren B."/>
        </authorList>
    </citation>
    <scope>NUCLEOTIDE SEQUENCE [LARGE SCALE GENOMIC DNA]</scope>
    <source>
        <strain evidence="3 5">NIPH 2171</strain>
    </source>
</reference>
<dbReference type="EMBL" id="APRS01000023">
    <property type="protein sequence ID" value="ENX04821.1"/>
    <property type="molecule type" value="Genomic_DNA"/>
</dbReference>
<dbReference type="HOGENOM" id="CLU_1101038_0_0_6"/>
<accession>N8WZR4</accession>
<feature type="transmembrane region" description="Helical" evidence="1">
    <location>
        <begin position="12"/>
        <end position="29"/>
    </location>
</feature>
<feature type="transmembrane region" description="Helical" evidence="1">
    <location>
        <begin position="36"/>
        <end position="53"/>
    </location>
</feature>
<keyword evidence="4" id="KW-1185">Reference proteome</keyword>
<dbReference type="EMBL" id="APPE01000023">
    <property type="protein sequence ID" value="ENV00758.1"/>
    <property type="molecule type" value="Genomic_DNA"/>
</dbReference>
<evidence type="ECO:0000256" key="1">
    <source>
        <dbReference type="SAM" id="Phobius"/>
    </source>
</evidence>
<protein>
    <submittedName>
        <fullName evidence="2">Uncharacterized protein</fullName>
    </submittedName>
</protein>
<proteinExistence type="predicted"/>
<dbReference type="Proteomes" id="UP000013101">
    <property type="component" value="Unassembled WGS sequence"/>
</dbReference>
<dbReference type="OrthoDB" id="6712401at2"/>
<comment type="caution">
    <text evidence="2">The sequence shown here is derived from an EMBL/GenBank/DDBJ whole genome shotgun (WGS) entry which is preliminary data.</text>
</comment>
<feature type="transmembrane region" description="Helical" evidence="1">
    <location>
        <begin position="88"/>
        <end position="105"/>
    </location>
</feature>
<gene>
    <name evidence="3" type="ORF">F897_03307</name>
    <name evidence="2" type="ORF">F969_00272</name>
</gene>
<dbReference type="Proteomes" id="UP000013070">
    <property type="component" value="Unassembled WGS sequence"/>
</dbReference>